<keyword evidence="1 6" id="KW-0436">Ligase</keyword>
<dbReference type="EMBL" id="CP034463">
    <property type="protein sequence ID" value="AZP14868.1"/>
    <property type="molecule type" value="Genomic_DNA"/>
</dbReference>
<dbReference type="Pfam" id="PF00501">
    <property type="entry name" value="AMP-binding"/>
    <property type="match status" value="1"/>
</dbReference>
<evidence type="ECO:0000256" key="2">
    <source>
        <dbReference type="ARBA" id="ARBA00022741"/>
    </source>
</evidence>
<evidence type="ECO:0000259" key="4">
    <source>
        <dbReference type="Pfam" id="PF00501"/>
    </source>
</evidence>
<dbReference type="AlphaFoldDB" id="A0A3Q9BW44"/>
<feature type="domain" description="AMP-dependent synthetase/ligase" evidence="4">
    <location>
        <begin position="38"/>
        <end position="381"/>
    </location>
</feature>
<dbReference type="PANTHER" id="PTHR43767">
    <property type="entry name" value="LONG-CHAIN-FATTY-ACID--COA LIGASE"/>
    <property type="match status" value="1"/>
</dbReference>
<dbReference type="KEGG" id="saqu:EJC51_01060"/>
<sequence length="526" mass="56533">MVHGLIDWPAEVASRYIKAGVWRDENLYEWLVRGADSYPESLICDGDLRLTRPEFVTLADRMANALHRANVRAGEHVVLQMSNQISGLACVFACSKIGVIPLLAIPQLGTHELLSFIDRIGATTLVATPDCLETCRAAGASRSAVRSVLNTVSLLEDPDTEPEPRFRRTASDSVAALLVSGGTTGLPKIVPQVHRAWLYLGRCVADRCCFDPRSVYLVAMPLAHGWAMCNTLAVLDAGGSLIISPTPAPTVAFSLIAQYGVTRTGLIPPLAALWTDAAVGTRHDLSSLQTVLIGGSKPSADVLSGFRKALNCGVHQGFGMTEGLCGIQPPDLPHEQMVANQGVPLSPLDELMVIDEAGDPVGPGQVGQLLTRGPYTIRGYYADGASNSTVFTADGWYMTGDLVRLDRDGAVSFEGRIKDQINRGGEKVSEREVEELLRRHPSVRDVAVVGAPDERFGEEVVAFVVGDELHQSDVAEFLVAAGAARYKIPTTIHPLTEIPLTPVGRVDKLELRRRAACPTPIGGNRE</sequence>
<dbReference type="GO" id="GO:0016878">
    <property type="term" value="F:acid-thiol ligase activity"/>
    <property type="evidence" value="ECO:0007669"/>
    <property type="project" value="UniProtKB-ARBA"/>
</dbReference>
<organism evidence="6 7">
    <name type="scientific">Streptomyces aquilus</name>
    <dbReference type="NCBI Taxonomy" id="2548456"/>
    <lineage>
        <taxon>Bacteria</taxon>
        <taxon>Bacillati</taxon>
        <taxon>Actinomycetota</taxon>
        <taxon>Actinomycetes</taxon>
        <taxon>Kitasatosporales</taxon>
        <taxon>Streptomycetaceae</taxon>
        <taxon>Streptomyces</taxon>
    </lineage>
</organism>
<dbReference type="FunFam" id="2.30.38.10:FF:000003">
    <property type="entry name" value="Vibriobactin-specific 2,3-dihydroxybenzoate-AMP ligase"/>
    <property type="match status" value="1"/>
</dbReference>
<keyword evidence="7" id="KW-1185">Reference proteome</keyword>
<dbReference type="Gene3D" id="3.40.50.12780">
    <property type="entry name" value="N-terminal domain of ligase-like"/>
    <property type="match status" value="1"/>
</dbReference>
<dbReference type="GO" id="GO:0005524">
    <property type="term" value="F:ATP binding"/>
    <property type="evidence" value="ECO:0007669"/>
    <property type="project" value="UniProtKB-KW"/>
</dbReference>
<evidence type="ECO:0000256" key="3">
    <source>
        <dbReference type="ARBA" id="ARBA00022840"/>
    </source>
</evidence>
<dbReference type="InterPro" id="IPR045851">
    <property type="entry name" value="AMP-bd_C_sf"/>
</dbReference>
<evidence type="ECO:0000256" key="1">
    <source>
        <dbReference type="ARBA" id="ARBA00022598"/>
    </source>
</evidence>
<dbReference type="SUPFAM" id="SSF56801">
    <property type="entry name" value="Acetyl-CoA synthetase-like"/>
    <property type="match status" value="1"/>
</dbReference>
<proteinExistence type="predicted"/>
<dbReference type="InterPro" id="IPR025110">
    <property type="entry name" value="AMP-bd_C"/>
</dbReference>
<accession>A0A3Q9BW44</accession>
<dbReference type="Proteomes" id="UP000280197">
    <property type="component" value="Chromosome"/>
</dbReference>
<dbReference type="RefSeq" id="WP_126269255.1">
    <property type="nucleotide sequence ID" value="NZ_CP034463.1"/>
</dbReference>
<keyword evidence="3" id="KW-0067">ATP-binding</keyword>
<protein>
    <submittedName>
        <fullName evidence="6">2,3-dihydroxybenzoate-AMP ligase</fullName>
    </submittedName>
</protein>
<feature type="domain" description="AMP-binding enzyme C-terminal" evidence="5">
    <location>
        <begin position="432"/>
        <end position="504"/>
    </location>
</feature>
<evidence type="ECO:0000313" key="7">
    <source>
        <dbReference type="Proteomes" id="UP000280197"/>
    </source>
</evidence>
<reference evidence="6 7" key="1">
    <citation type="submission" date="2018-12" db="EMBL/GenBank/DDBJ databases">
        <authorList>
            <person name="Li K."/>
        </authorList>
    </citation>
    <scope>NUCLEOTIDE SEQUENCE [LARGE SCALE GENOMIC DNA]</scope>
    <source>
        <strain evidence="7">CR22</strain>
    </source>
</reference>
<dbReference type="PANTHER" id="PTHR43767:SF1">
    <property type="entry name" value="NONRIBOSOMAL PEPTIDE SYNTHASE PES1 (EUROFUNG)-RELATED"/>
    <property type="match status" value="1"/>
</dbReference>
<dbReference type="InterPro" id="IPR042099">
    <property type="entry name" value="ANL_N_sf"/>
</dbReference>
<gene>
    <name evidence="6" type="ORF">EJC51_01060</name>
</gene>
<evidence type="ECO:0000259" key="5">
    <source>
        <dbReference type="Pfam" id="PF13193"/>
    </source>
</evidence>
<dbReference type="Pfam" id="PF13193">
    <property type="entry name" value="AMP-binding_C"/>
    <property type="match status" value="1"/>
</dbReference>
<dbReference type="InterPro" id="IPR000873">
    <property type="entry name" value="AMP-dep_synth/lig_dom"/>
</dbReference>
<dbReference type="InterPro" id="IPR050237">
    <property type="entry name" value="ATP-dep_AMP-bd_enzyme"/>
</dbReference>
<name>A0A3Q9BW44_9ACTN</name>
<keyword evidence="2" id="KW-0547">Nucleotide-binding</keyword>
<evidence type="ECO:0000313" key="6">
    <source>
        <dbReference type="EMBL" id="AZP14868.1"/>
    </source>
</evidence>
<dbReference type="Gene3D" id="3.30.300.30">
    <property type="match status" value="1"/>
</dbReference>